<dbReference type="Proteomes" id="UP000693981">
    <property type="component" value="Unassembled WGS sequence"/>
</dbReference>
<accession>A0A8T1X615</accession>
<organism evidence="1 2">
    <name type="scientific">Phytophthora boehmeriae</name>
    <dbReference type="NCBI Taxonomy" id="109152"/>
    <lineage>
        <taxon>Eukaryota</taxon>
        <taxon>Sar</taxon>
        <taxon>Stramenopiles</taxon>
        <taxon>Oomycota</taxon>
        <taxon>Peronosporomycetes</taxon>
        <taxon>Peronosporales</taxon>
        <taxon>Peronosporaceae</taxon>
        <taxon>Phytophthora</taxon>
    </lineage>
</organism>
<evidence type="ECO:0000313" key="1">
    <source>
        <dbReference type="EMBL" id="KAG7401557.1"/>
    </source>
</evidence>
<proteinExistence type="predicted"/>
<protein>
    <submittedName>
        <fullName evidence="1">Uncharacterized protein</fullName>
    </submittedName>
</protein>
<keyword evidence="2" id="KW-1185">Reference proteome</keyword>
<dbReference type="OrthoDB" id="115890at2759"/>
<dbReference type="AlphaFoldDB" id="A0A8T1X615"/>
<evidence type="ECO:0000313" key="2">
    <source>
        <dbReference type="Proteomes" id="UP000693981"/>
    </source>
</evidence>
<dbReference type="PANTHER" id="PTHR35796">
    <property type="entry name" value="HYPOTHETICAL CYTOSOLIC PROTEIN"/>
    <property type="match status" value="1"/>
</dbReference>
<dbReference type="EMBL" id="JAGDFL010000011">
    <property type="protein sequence ID" value="KAG7401557.1"/>
    <property type="molecule type" value="Genomic_DNA"/>
</dbReference>
<dbReference type="PANTHER" id="PTHR35796:SF3">
    <property type="entry name" value="BHLH DOMAIN-CONTAINING PROTEIN"/>
    <property type="match status" value="1"/>
</dbReference>
<sequence>MAFLGDDDVGILEATLSFVDEYPTDILSPTEAPALVSTLVTHGMPLVNLPNIKEMQDLLKIDWIYRRLNGLKRDGNRQSQGNLKPIRIVSEFSHFEDPKIAEHRLIRVLDFHGDIGDFQGLFQHLDAAYNEVDTVFAANGLAAMVVPPDNVHIREGADGKYLEFCASKTLPFAVRATSEAAWNHFSGVGKHFGNGGLYEKAAKNLDEPYTIIEDFTKELYSNSSRADMKAKQVLRRYVEPDRDIIVLVSRVTAAEVKHKALPGMTYHLRVYAVTSRSPASTPENEMSMLQFCSCISLDIESGAAFDPTSNEIRALNKFLIGNTVGNIRSYQERIENALVDQALKSQLQSITI</sequence>
<name>A0A8T1X615_9STRA</name>
<comment type="caution">
    <text evidence="1">The sequence shown here is derived from an EMBL/GenBank/DDBJ whole genome shotgun (WGS) entry which is preliminary data.</text>
</comment>
<gene>
    <name evidence="1" type="ORF">PHYBOEH_000615</name>
</gene>
<reference evidence="1" key="1">
    <citation type="submission" date="2021-02" db="EMBL/GenBank/DDBJ databases">
        <authorList>
            <person name="Palmer J.M."/>
        </authorList>
    </citation>
    <scope>NUCLEOTIDE SEQUENCE</scope>
    <source>
        <strain evidence="1">SCRP23</strain>
    </source>
</reference>